<reference evidence="3" key="1">
    <citation type="journal article" date="2019" name="Int. J. Syst. Evol. Microbiol.">
        <title>The Global Catalogue of Microorganisms (GCM) 10K type strain sequencing project: providing services to taxonomists for standard genome sequencing and annotation.</title>
        <authorList>
            <consortium name="The Broad Institute Genomics Platform"/>
            <consortium name="The Broad Institute Genome Sequencing Center for Infectious Disease"/>
            <person name="Wu L."/>
            <person name="Ma J."/>
        </authorList>
    </citation>
    <scope>NUCLEOTIDE SEQUENCE [LARGE SCALE GENOMIC DNA]</scope>
    <source>
        <strain evidence="3">CGMCC 1.10759</strain>
    </source>
</reference>
<dbReference type="Proteomes" id="UP001595904">
    <property type="component" value="Unassembled WGS sequence"/>
</dbReference>
<keyword evidence="1" id="KW-0812">Transmembrane</keyword>
<feature type="transmembrane region" description="Helical" evidence="1">
    <location>
        <begin position="15"/>
        <end position="39"/>
    </location>
</feature>
<accession>A0ABV8T4X6</accession>
<comment type="caution">
    <text evidence="2">The sequence shown here is derived from an EMBL/GenBank/DDBJ whole genome shotgun (WGS) entry which is preliminary data.</text>
</comment>
<name>A0ABV8T4X6_9GAMM</name>
<protein>
    <recommendedName>
        <fullName evidence="4">Glycine zipper family protein</fullName>
    </recommendedName>
</protein>
<evidence type="ECO:0008006" key="4">
    <source>
        <dbReference type="Google" id="ProtNLM"/>
    </source>
</evidence>
<keyword evidence="1" id="KW-0472">Membrane</keyword>
<proteinExistence type="predicted"/>
<dbReference type="EMBL" id="JBHSDU010000015">
    <property type="protein sequence ID" value="MFC4313464.1"/>
    <property type="molecule type" value="Genomic_DNA"/>
</dbReference>
<evidence type="ECO:0000313" key="2">
    <source>
        <dbReference type="EMBL" id="MFC4313464.1"/>
    </source>
</evidence>
<organism evidence="2 3">
    <name type="scientific">Steroidobacter flavus</name>
    <dbReference type="NCBI Taxonomy" id="1842136"/>
    <lineage>
        <taxon>Bacteria</taxon>
        <taxon>Pseudomonadati</taxon>
        <taxon>Pseudomonadota</taxon>
        <taxon>Gammaproteobacteria</taxon>
        <taxon>Steroidobacterales</taxon>
        <taxon>Steroidobacteraceae</taxon>
        <taxon>Steroidobacter</taxon>
    </lineage>
</organism>
<keyword evidence="3" id="KW-1185">Reference proteome</keyword>
<sequence length="54" mass="5684">MGIIMAMGMAGMPDMGFIIGPVIGMDICALMGLSSGAVAERLYNRIGGHHSQRF</sequence>
<gene>
    <name evidence="2" type="ORF">ACFPN2_30590</name>
</gene>
<evidence type="ECO:0000256" key="1">
    <source>
        <dbReference type="SAM" id="Phobius"/>
    </source>
</evidence>
<evidence type="ECO:0000313" key="3">
    <source>
        <dbReference type="Proteomes" id="UP001595904"/>
    </source>
</evidence>
<keyword evidence="1" id="KW-1133">Transmembrane helix</keyword>